<evidence type="ECO:0000313" key="2">
    <source>
        <dbReference type="EMBL" id="GAA1969571.1"/>
    </source>
</evidence>
<feature type="signal peptide" evidence="1">
    <location>
        <begin position="1"/>
        <end position="20"/>
    </location>
</feature>
<keyword evidence="3" id="KW-1185">Reference proteome</keyword>
<comment type="caution">
    <text evidence="2">The sequence shown here is derived from an EMBL/GenBank/DDBJ whole genome shotgun (WGS) entry which is preliminary data.</text>
</comment>
<evidence type="ECO:0000313" key="3">
    <source>
        <dbReference type="Proteomes" id="UP001500571"/>
    </source>
</evidence>
<dbReference type="EMBL" id="BAAAPB010000004">
    <property type="protein sequence ID" value="GAA1969571.1"/>
    <property type="molecule type" value="Genomic_DNA"/>
</dbReference>
<feature type="chain" id="PRO_5047201212" evidence="1">
    <location>
        <begin position="21"/>
        <end position="198"/>
    </location>
</feature>
<dbReference type="RefSeq" id="WP_344046615.1">
    <property type="nucleotide sequence ID" value="NZ_BAAAPB010000004.1"/>
</dbReference>
<gene>
    <name evidence="2" type="ORF">GCM10009798_32740</name>
</gene>
<dbReference type="Proteomes" id="UP001500571">
    <property type="component" value="Unassembled WGS sequence"/>
</dbReference>
<keyword evidence="1" id="KW-0732">Signal</keyword>
<organism evidence="2 3">
    <name type="scientific">Nocardioides panacihumi</name>
    <dbReference type="NCBI Taxonomy" id="400774"/>
    <lineage>
        <taxon>Bacteria</taxon>
        <taxon>Bacillati</taxon>
        <taxon>Actinomycetota</taxon>
        <taxon>Actinomycetes</taxon>
        <taxon>Propionibacteriales</taxon>
        <taxon>Nocardioidaceae</taxon>
        <taxon>Nocardioides</taxon>
    </lineage>
</organism>
<protein>
    <submittedName>
        <fullName evidence="2">Uncharacterized protein</fullName>
    </submittedName>
</protein>
<evidence type="ECO:0000256" key="1">
    <source>
        <dbReference type="SAM" id="SignalP"/>
    </source>
</evidence>
<name>A0ABN2RI78_9ACTN</name>
<proteinExistence type="predicted"/>
<reference evidence="2 3" key="1">
    <citation type="journal article" date="2019" name="Int. J. Syst. Evol. Microbiol.">
        <title>The Global Catalogue of Microorganisms (GCM) 10K type strain sequencing project: providing services to taxonomists for standard genome sequencing and annotation.</title>
        <authorList>
            <consortium name="The Broad Institute Genomics Platform"/>
            <consortium name="The Broad Institute Genome Sequencing Center for Infectious Disease"/>
            <person name="Wu L."/>
            <person name="Ma J."/>
        </authorList>
    </citation>
    <scope>NUCLEOTIDE SEQUENCE [LARGE SCALE GENOMIC DNA]</scope>
    <source>
        <strain evidence="2 3">JCM 15309</strain>
    </source>
</reference>
<dbReference type="PROSITE" id="PS51257">
    <property type="entry name" value="PROKAR_LIPOPROTEIN"/>
    <property type="match status" value="1"/>
</dbReference>
<accession>A0ABN2RI78</accession>
<sequence length="198" mass="20363">MRRVTLLIVPVLALMLTACGGSGPRPGTALAIDGMSVSTGHVDNVASHYCSALAKVGTQATTQTVRTQVVSALAARMVADQFAEVRGIKPDSSYATEEAKLRAQLTSFDQATQDAIIEVEGAPAYVTAVVGQVGQQSFTEWLGGQDVVVNPVYGMKLDGAQFTHVDPSLSVAASDQAKAAVKSAADPSASPAPGSRSC</sequence>